<keyword evidence="6" id="KW-0067">ATP-binding</keyword>
<dbReference type="Gene3D" id="3.40.50.10330">
    <property type="entry name" value="Probable inorganic polyphosphate/atp-NAD kinase, domain 1"/>
    <property type="match status" value="1"/>
</dbReference>
<dbReference type="GO" id="GO:0005524">
    <property type="term" value="F:ATP binding"/>
    <property type="evidence" value="ECO:0007669"/>
    <property type="project" value="UniProtKB-KW"/>
</dbReference>
<comment type="similarity">
    <text evidence="6">Belongs to the NAD kinase family.</text>
</comment>
<dbReference type="InterPro" id="IPR002504">
    <property type="entry name" value="NADK"/>
</dbReference>
<protein>
    <recommendedName>
        <fullName evidence="6">NAD kinase</fullName>
        <ecNumber evidence="6">2.7.1.23</ecNumber>
    </recommendedName>
    <alternativeName>
        <fullName evidence="6">ATP-dependent NAD kinase</fullName>
    </alternativeName>
</protein>
<evidence type="ECO:0000256" key="1">
    <source>
        <dbReference type="ARBA" id="ARBA00022679"/>
    </source>
</evidence>
<keyword evidence="6" id="KW-0547">Nucleotide-binding</keyword>
<dbReference type="Gene3D" id="2.60.200.30">
    <property type="entry name" value="Probable inorganic polyphosphate/atp-NAD kinase, domain 2"/>
    <property type="match status" value="1"/>
</dbReference>
<dbReference type="InterPro" id="IPR017438">
    <property type="entry name" value="ATP-NAD_kinase_N"/>
</dbReference>
<feature type="binding site" evidence="6">
    <location>
        <begin position="80"/>
        <end position="81"/>
    </location>
    <ligand>
        <name>NAD(+)</name>
        <dbReference type="ChEBI" id="CHEBI:57540"/>
    </ligand>
</feature>
<dbReference type="NCBIfam" id="NF002561">
    <property type="entry name" value="PRK02155.1"/>
    <property type="match status" value="1"/>
</dbReference>
<evidence type="ECO:0000256" key="6">
    <source>
        <dbReference type="HAMAP-Rule" id="MF_00361"/>
    </source>
</evidence>
<feature type="binding site" evidence="6">
    <location>
        <begin position="195"/>
        <end position="200"/>
    </location>
    <ligand>
        <name>NAD(+)</name>
        <dbReference type="ChEBI" id="CHEBI:57540"/>
    </ligand>
</feature>
<proteinExistence type="inferred from homology"/>
<comment type="cofactor">
    <cofactor evidence="6">
        <name>a divalent metal cation</name>
        <dbReference type="ChEBI" id="CHEBI:60240"/>
    </cofactor>
</comment>
<dbReference type="PANTHER" id="PTHR20275:SF0">
    <property type="entry name" value="NAD KINASE"/>
    <property type="match status" value="1"/>
</dbReference>
<dbReference type="RefSeq" id="WP_187078942.1">
    <property type="nucleotide sequence ID" value="NZ_JACORT010000015.1"/>
</dbReference>
<feature type="binding site" evidence="6">
    <location>
        <position position="253"/>
    </location>
    <ligand>
        <name>NAD(+)</name>
        <dbReference type="ChEBI" id="CHEBI:57540"/>
    </ligand>
</feature>
<dbReference type="EC" id="2.7.1.23" evidence="6"/>
<evidence type="ECO:0000313" key="8">
    <source>
        <dbReference type="Proteomes" id="UP000608513"/>
    </source>
</evidence>
<evidence type="ECO:0000256" key="5">
    <source>
        <dbReference type="ARBA" id="ARBA00047925"/>
    </source>
</evidence>
<keyword evidence="4 6" id="KW-0520">NAD</keyword>
<evidence type="ECO:0000256" key="2">
    <source>
        <dbReference type="ARBA" id="ARBA00022777"/>
    </source>
</evidence>
<dbReference type="SUPFAM" id="SSF111331">
    <property type="entry name" value="NAD kinase/diacylglycerol kinase-like"/>
    <property type="match status" value="1"/>
</dbReference>
<comment type="caution">
    <text evidence="6">Lacks conserved residue(s) required for the propagation of feature annotation.</text>
</comment>
<dbReference type="Proteomes" id="UP000608513">
    <property type="component" value="Unassembled WGS sequence"/>
</dbReference>
<feature type="binding site" evidence="6">
    <location>
        <position position="182"/>
    </location>
    <ligand>
        <name>NAD(+)</name>
        <dbReference type="ChEBI" id="CHEBI:57540"/>
    </ligand>
</feature>
<dbReference type="GO" id="GO:0051287">
    <property type="term" value="F:NAD binding"/>
    <property type="evidence" value="ECO:0007669"/>
    <property type="project" value="UniProtKB-ARBA"/>
</dbReference>
<feature type="binding site" evidence="6">
    <location>
        <begin position="154"/>
        <end position="155"/>
    </location>
    <ligand>
        <name>NAD(+)</name>
        <dbReference type="ChEBI" id="CHEBI:57540"/>
    </ligand>
</feature>
<dbReference type="GO" id="GO:0019674">
    <property type="term" value="P:NAD+ metabolic process"/>
    <property type="evidence" value="ECO:0007669"/>
    <property type="project" value="InterPro"/>
</dbReference>
<dbReference type="GO" id="GO:0046872">
    <property type="term" value="F:metal ion binding"/>
    <property type="evidence" value="ECO:0007669"/>
    <property type="project" value="UniProtKB-UniRule"/>
</dbReference>
<gene>
    <name evidence="6" type="primary">nadK</name>
    <name evidence="7" type="ORF">H8N03_24910</name>
</gene>
<comment type="catalytic activity">
    <reaction evidence="5 6">
        <text>NAD(+) + ATP = ADP + NADP(+) + H(+)</text>
        <dbReference type="Rhea" id="RHEA:18629"/>
        <dbReference type="ChEBI" id="CHEBI:15378"/>
        <dbReference type="ChEBI" id="CHEBI:30616"/>
        <dbReference type="ChEBI" id="CHEBI:57540"/>
        <dbReference type="ChEBI" id="CHEBI:58349"/>
        <dbReference type="ChEBI" id="CHEBI:456216"/>
        <dbReference type="EC" id="2.7.1.23"/>
    </reaction>
</comment>
<dbReference type="Pfam" id="PF20143">
    <property type="entry name" value="NAD_kinase_C"/>
    <property type="match status" value="1"/>
</dbReference>
<dbReference type="InterPro" id="IPR016064">
    <property type="entry name" value="NAD/diacylglycerol_kinase_sf"/>
</dbReference>
<name>A0A923MYU6_9BURK</name>
<accession>A0A923MYU6</accession>
<organism evidence="7 8">
    <name type="scientific">Ramlibacter cellulosilyticus</name>
    <dbReference type="NCBI Taxonomy" id="2764187"/>
    <lineage>
        <taxon>Bacteria</taxon>
        <taxon>Pseudomonadati</taxon>
        <taxon>Pseudomonadota</taxon>
        <taxon>Betaproteobacteria</taxon>
        <taxon>Burkholderiales</taxon>
        <taxon>Comamonadaceae</taxon>
        <taxon>Ramlibacter</taxon>
    </lineage>
</organism>
<dbReference type="PANTHER" id="PTHR20275">
    <property type="entry name" value="NAD KINASE"/>
    <property type="match status" value="1"/>
</dbReference>
<feature type="active site" description="Proton acceptor" evidence="6">
    <location>
        <position position="80"/>
    </location>
</feature>
<comment type="function">
    <text evidence="6">Involved in the regulation of the intracellular balance of NAD and NADP, and is a key enzyme in the biosynthesis of NADP. Catalyzes specifically the phosphorylation on 2'-hydroxyl of the adenosine moiety of NAD to yield NADP.</text>
</comment>
<comment type="caution">
    <text evidence="7">The sequence shown here is derived from an EMBL/GenBank/DDBJ whole genome shotgun (WGS) entry which is preliminary data.</text>
</comment>
<comment type="subcellular location">
    <subcellularLocation>
        <location evidence="6">Cytoplasm</location>
    </subcellularLocation>
</comment>
<sequence>MKSIFRQVALIGKYHTAVAPALAASTRAALEDIANFLASQGCEVHVERDTAAVIGLTGFPTADAAALGTHCDLGLVVGGDGTMLGIGRQLARFGVPLIGINQGRLGFITDIPLDQYRTVLPPMLAGEYEEDHRSLMHAHVVRDGQVVFDALAMNDVVVNRGATSGMVELRVEVDGHFVANQRADGLIVATPTGSTAYALSAGGPLLHPSTPGWVLVPIAPHTLSNRPIVLPDGVEVAIELVAGRDASANFDMQSLASLLHGDRITVRRSQHKVRFLHPRGWTYFDTLRKKMHWNEGAA</sequence>
<reference evidence="7" key="1">
    <citation type="submission" date="2020-08" db="EMBL/GenBank/DDBJ databases">
        <title>Ramlibacter sp. USB13 16S ribosomal RNA gene genome sequencing and assembly.</title>
        <authorList>
            <person name="Kang M."/>
        </authorList>
    </citation>
    <scope>NUCLEOTIDE SEQUENCE</scope>
    <source>
        <strain evidence="7">USB13</strain>
    </source>
</reference>
<dbReference type="InterPro" id="IPR017437">
    <property type="entry name" value="ATP-NAD_kinase_PpnK-typ_C"/>
</dbReference>
<evidence type="ECO:0000313" key="7">
    <source>
        <dbReference type="EMBL" id="MBC5786202.1"/>
    </source>
</evidence>
<dbReference type="HAMAP" id="MF_00361">
    <property type="entry name" value="NAD_kinase"/>
    <property type="match status" value="1"/>
</dbReference>
<dbReference type="GO" id="GO:0006741">
    <property type="term" value="P:NADP+ biosynthetic process"/>
    <property type="evidence" value="ECO:0007669"/>
    <property type="project" value="UniProtKB-UniRule"/>
</dbReference>
<evidence type="ECO:0000256" key="3">
    <source>
        <dbReference type="ARBA" id="ARBA00022857"/>
    </source>
</evidence>
<keyword evidence="3 6" id="KW-0521">NADP</keyword>
<dbReference type="AlphaFoldDB" id="A0A923MYU6"/>
<dbReference type="Pfam" id="PF01513">
    <property type="entry name" value="NAD_kinase"/>
    <property type="match status" value="1"/>
</dbReference>
<keyword evidence="2 6" id="KW-0418">Kinase</keyword>
<keyword evidence="1 6" id="KW-0808">Transferase</keyword>
<feature type="binding site" evidence="6">
    <location>
        <position position="219"/>
    </location>
    <ligand>
        <name>NAD(+)</name>
        <dbReference type="ChEBI" id="CHEBI:57540"/>
    </ligand>
</feature>
<dbReference type="GO" id="GO:0003951">
    <property type="term" value="F:NAD+ kinase activity"/>
    <property type="evidence" value="ECO:0007669"/>
    <property type="project" value="UniProtKB-UniRule"/>
</dbReference>
<dbReference type="GO" id="GO:0005737">
    <property type="term" value="C:cytoplasm"/>
    <property type="evidence" value="ECO:0007669"/>
    <property type="project" value="UniProtKB-SubCell"/>
</dbReference>
<dbReference type="EMBL" id="JACORT010000015">
    <property type="protein sequence ID" value="MBC5786202.1"/>
    <property type="molecule type" value="Genomic_DNA"/>
</dbReference>
<evidence type="ECO:0000256" key="4">
    <source>
        <dbReference type="ARBA" id="ARBA00023027"/>
    </source>
</evidence>
<keyword evidence="6" id="KW-0963">Cytoplasm</keyword>
<keyword evidence="8" id="KW-1185">Reference proteome</keyword>
<feature type="binding site" evidence="6">
    <location>
        <position position="184"/>
    </location>
    <ligand>
        <name>NAD(+)</name>
        <dbReference type="ChEBI" id="CHEBI:57540"/>
    </ligand>
</feature>